<keyword evidence="2" id="KW-1185">Reference proteome</keyword>
<reference evidence="1 2" key="1">
    <citation type="submission" date="2023-07" db="EMBL/GenBank/DDBJ databases">
        <title>Comparative genomics of wheat-associated soil bacteria to identify genetic determinants of phenazine resistance.</title>
        <authorList>
            <person name="Mouncey N."/>
        </authorList>
    </citation>
    <scope>NUCLEOTIDE SEQUENCE [LARGE SCALE GENOMIC DNA]</scope>
    <source>
        <strain evidence="1 2">W1I3</strain>
    </source>
</reference>
<proteinExistence type="predicted"/>
<sequence>MNLVDKVWVTKLQYEAGLITQDTYFSLLNVFYSQAVRNG</sequence>
<dbReference type="Proteomes" id="UP001236806">
    <property type="component" value="Unassembled WGS sequence"/>
</dbReference>
<accession>A0ABU0PG79</accession>
<name>A0ABU0PG79_9MICC</name>
<organism evidence="1 2">
    <name type="scientific">Pseudarthrobacter siccitolerans</name>
    <dbReference type="NCBI Taxonomy" id="861266"/>
    <lineage>
        <taxon>Bacteria</taxon>
        <taxon>Bacillati</taxon>
        <taxon>Actinomycetota</taxon>
        <taxon>Actinomycetes</taxon>
        <taxon>Micrococcales</taxon>
        <taxon>Micrococcaceae</taxon>
        <taxon>Pseudarthrobacter</taxon>
    </lineage>
</organism>
<dbReference type="EMBL" id="JAUSXB010000001">
    <property type="protein sequence ID" value="MDQ0672969.1"/>
    <property type="molecule type" value="Genomic_DNA"/>
</dbReference>
<comment type="caution">
    <text evidence="1">The sequence shown here is derived from an EMBL/GenBank/DDBJ whole genome shotgun (WGS) entry which is preliminary data.</text>
</comment>
<evidence type="ECO:0000313" key="1">
    <source>
        <dbReference type="EMBL" id="MDQ0672969.1"/>
    </source>
</evidence>
<protein>
    <submittedName>
        <fullName evidence="1">Uncharacterized protein</fullName>
    </submittedName>
</protein>
<gene>
    <name evidence="1" type="ORF">QFZ36_000530</name>
</gene>
<evidence type="ECO:0000313" key="2">
    <source>
        <dbReference type="Proteomes" id="UP001236806"/>
    </source>
</evidence>